<dbReference type="OrthoDB" id="430469at2759"/>
<evidence type="ECO:0000256" key="1">
    <source>
        <dbReference type="PROSITE-ProRule" id="PRU00723"/>
    </source>
</evidence>
<dbReference type="GO" id="GO:0015074">
    <property type="term" value="P:DNA integration"/>
    <property type="evidence" value="ECO:0007669"/>
    <property type="project" value="InterPro"/>
</dbReference>
<comment type="caution">
    <text evidence="4">The sequence shown here is derived from an EMBL/GenBank/DDBJ whole genome shotgun (WGS) entry which is preliminary data.</text>
</comment>
<feature type="region of interest" description="Disordered" evidence="2">
    <location>
        <begin position="257"/>
        <end position="351"/>
    </location>
</feature>
<dbReference type="Gene3D" id="3.40.50.150">
    <property type="entry name" value="Vaccinia Virus protein VP39"/>
    <property type="match status" value="1"/>
</dbReference>
<evidence type="ECO:0000313" key="4">
    <source>
        <dbReference type="EMBL" id="OLQ11616.1"/>
    </source>
</evidence>
<dbReference type="GO" id="GO:0008270">
    <property type="term" value="F:zinc ion binding"/>
    <property type="evidence" value="ECO:0007669"/>
    <property type="project" value="UniProtKB-KW"/>
</dbReference>
<feature type="domain" description="C3H1-type" evidence="3">
    <location>
        <begin position="1115"/>
        <end position="1132"/>
    </location>
</feature>
<keyword evidence="1" id="KW-0479">Metal-binding</keyword>
<dbReference type="EMBL" id="LSRX01000056">
    <property type="protein sequence ID" value="OLQ11616.1"/>
    <property type="molecule type" value="Genomic_DNA"/>
</dbReference>
<feature type="region of interest" description="Disordered" evidence="2">
    <location>
        <begin position="1"/>
        <end position="41"/>
    </location>
</feature>
<evidence type="ECO:0000313" key="5">
    <source>
        <dbReference type="Proteomes" id="UP000186817"/>
    </source>
</evidence>
<keyword evidence="1" id="KW-0862">Zinc</keyword>
<gene>
    <name evidence="4" type="ORF">AK812_SmicGene4548</name>
</gene>
<dbReference type="SUPFAM" id="SSF53335">
    <property type="entry name" value="S-adenosyl-L-methionine-dependent methyltransferases"/>
    <property type="match status" value="1"/>
</dbReference>
<dbReference type="GO" id="GO:0006310">
    <property type="term" value="P:DNA recombination"/>
    <property type="evidence" value="ECO:0007669"/>
    <property type="project" value="InterPro"/>
</dbReference>
<feature type="compositionally biased region" description="Polar residues" evidence="2">
    <location>
        <begin position="272"/>
        <end position="288"/>
    </location>
</feature>
<dbReference type="Gene3D" id="1.10.443.10">
    <property type="entry name" value="Intergrase catalytic core"/>
    <property type="match status" value="1"/>
</dbReference>
<dbReference type="GO" id="GO:0003677">
    <property type="term" value="F:DNA binding"/>
    <property type="evidence" value="ECO:0007669"/>
    <property type="project" value="InterPro"/>
</dbReference>
<feature type="compositionally biased region" description="Low complexity" evidence="2">
    <location>
        <begin position="128"/>
        <end position="140"/>
    </location>
</feature>
<feature type="compositionally biased region" description="Basic and acidic residues" evidence="2">
    <location>
        <begin position="322"/>
        <end position="331"/>
    </location>
</feature>
<feature type="region of interest" description="Disordered" evidence="2">
    <location>
        <begin position="127"/>
        <end position="193"/>
    </location>
</feature>
<reference evidence="4 5" key="1">
    <citation type="submission" date="2016-02" db="EMBL/GenBank/DDBJ databases">
        <title>Genome analysis of coral dinoflagellate symbionts highlights evolutionary adaptations to a symbiotic lifestyle.</title>
        <authorList>
            <person name="Aranda M."/>
            <person name="Li Y."/>
            <person name="Liew Y.J."/>
            <person name="Baumgarten S."/>
            <person name="Simakov O."/>
            <person name="Wilson M."/>
            <person name="Piel J."/>
            <person name="Ashoor H."/>
            <person name="Bougouffa S."/>
            <person name="Bajic V.B."/>
            <person name="Ryu T."/>
            <person name="Ravasi T."/>
            <person name="Bayer T."/>
            <person name="Micklem G."/>
            <person name="Kim H."/>
            <person name="Bhak J."/>
            <person name="Lajeunesse T.C."/>
            <person name="Voolstra C.R."/>
        </authorList>
    </citation>
    <scope>NUCLEOTIDE SEQUENCE [LARGE SCALE GENOMIC DNA]</scope>
    <source>
        <strain evidence="4 5">CCMP2467</strain>
    </source>
</reference>
<dbReference type="PROSITE" id="PS50103">
    <property type="entry name" value="ZF_C3H1"/>
    <property type="match status" value="1"/>
</dbReference>
<sequence>MSGAEPADAPSDAGHTWGEPRSDDAGDGAGRADGAARPKPGAAAVQMALKILSEATEDMVMDTLEEIRLKARARLAALLAQSVAEGHQAYDPDPVVTGSDAFYDSALIAANLFPEDVVDEALAQTAADGGVVDSSDSISDTPPEGRPAEDQTPVVASSGPAPTTMACSPPPLSKKATAKAKNPQQLHPHDARQPQTVAVAQPVTVVKAPAPTVLKVQVTVPAEFQDVIATETYNNDPVLVVPKGGTNPNPLFRYPPVPAHVQFGGTPHPTAAAQQRQVPVKNLPTTPSGPKDAAPSPPATSTSTTSTSPAEGAPSGKAAGTTEHRSVREPKATGNKSDIPSGVPKAKANPVVPTVWPPGTTPTAEDPFGEIPVAVSVGAADKLEDLRCAGIKSAAQLSAAPRSQLRAILGDIVLDRLQPAGGNAARGHGARGDLPVVHLYARGSMQRISLEGVAGSFDALDDAFLEDRYARTSRAPIESRWQTWQRLCAARSLDPLPMTQEKIFKVGALLKEGKYRSSAQYFSVAKQRHREAEYAWTDALDLAVQQAVRSINRGLGPARLKRDLFVDRAPSDLDAQLHAAYSRLQVPAEHQFAEPCAVLAVATWFLLRGIEVANVRCTDLHLNRGDRLVRLSLPVSKLQVRLPTRGHVHSVADVFVRTGAAAIVSVPWGPPVGHSCSPVPAVVQRDFPVLLFADGPKQTSGRSTGTGVGFCLHNDASEEWMLSQLEDWAEHAFRVAGAQLLARSMVPLPTIQMLGRWGSMAVMRYVQEAVMNQPAITAAAVASHLSGAAPVRATDTLSDQVRKLGKQLSRRRVAFGVWEMALWHQFMSPVPSPQVPSQQRSRPMTTTHPPSLPVLKDLAEEAGLDAKVFQLLVDHGITNSGTFFYTFQDPVAVKKLLTPATVGEGVKLTSGTAVKLDDVQFMVALSVVAHMVDEIRVAKAKRDGVLQSASTTSTAAAAVSTPVLGGIARQFPTHLLSGADEVLARLVHERVTRSHTPLKLGEIVAHRQFTASGQINPFRIKEEPGSRMLLRDDGMFDRAPRHVPEPQKLQTFLDFLDSVKYGLLFARWGPELSIEAWIGWFSNLVRDHPQKFAELLALARYLPPDSKGKGGKGELKGHCKFGSSCKFAHGAQQPPHHVRAQQKQEHPFPPLPPGLPQKETQPVPFTQLRPVALLSFFDGIGVAAQALKSLCVEPALYFSFETDVACQRCCTSQHSSVEHQGDALAVDPSRLASTLTTRCSPDTVLLVCAAPPCHDFSAIRGASSPGVAGPEGAKFVSWSKWLQQFASVCTLQLVLVVENVLVPRSDYKYSRPLSPTEFRAANRAHVKEVVSSLKPGEHSDTMFAEILEECELGRVSGPFPASKLLLEDTSSCASRAFPVVQGGKVRRADDWLRSHHNATVWVSDSPAYCGVDTLASCLQFAPVRHRMLLSAVDHEGAHRGLPVRSPSECGVVLPVQKDRCLFVHNSLPFGSTGSVWSYLRVADVLSFLAVSLLFVPSAHFVDDFHQSESDDVADSGFQSFKRFHSTLGFRMKVAKEKRPSRSHTLLGVLWTIVQEGVWARPLAARLAGKLTFVCAWVFGKVKLTCRLLCASASASWSNSFQL</sequence>
<name>A0A1Q9EW00_SYMMI</name>
<organism evidence="4 5">
    <name type="scientific">Symbiodinium microadriaticum</name>
    <name type="common">Dinoflagellate</name>
    <name type="synonym">Zooxanthella microadriatica</name>
    <dbReference type="NCBI Taxonomy" id="2951"/>
    <lineage>
        <taxon>Eukaryota</taxon>
        <taxon>Sar</taxon>
        <taxon>Alveolata</taxon>
        <taxon>Dinophyceae</taxon>
        <taxon>Suessiales</taxon>
        <taxon>Symbiodiniaceae</taxon>
        <taxon>Symbiodinium</taxon>
    </lineage>
</organism>
<feature type="region of interest" description="Disordered" evidence="2">
    <location>
        <begin position="1130"/>
        <end position="1159"/>
    </location>
</feature>
<feature type="zinc finger region" description="C3H1-type" evidence="1">
    <location>
        <begin position="1115"/>
        <end position="1132"/>
    </location>
</feature>
<dbReference type="InterPro" id="IPR029063">
    <property type="entry name" value="SAM-dependent_MTases_sf"/>
</dbReference>
<keyword evidence="1" id="KW-0863">Zinc-finger</keyword>
<dbReference type="InterPro" id="IPR013762">
    <property type="entry name" value="Integrase-like_cat_sf"/>
</dbReference>
<protein>
    <recommendedName>
        <fullName evidence="3">C3H1-type domain-containing protein</fullName>
    </recommendedName>
</protein>
<proteinExistence type="predicted"/>
<dbReference type="InterPro" id="IPR000571">
    <property type="entry name" value="Znf_CCCH"/>
</dbReference>
<evidence type="ECO:0000256" key="2">
    <source>
        <dbReference type="SAM" id="MobiDB-lite"/>
    </source>
</evidence>
<feature type="compositionally biased region" description="Low complexity" evidence="2">
    <location>
        <begin position="32"/>
        <end position="41"/>
    </location>
</feature>
<evidence type="ECO:0000259" key="3">
    <source>
        <dbReference type="PROSITE" id="PS50103"/>
    </source>
</evidence>
<feature type="compositionally biased region" description="Low complexity" evidence="2">
    <location>
        <begin position="299"/>
        <end position="315"/>
    </location>
</feature>
<dbReference type="Proteomes" id="UP000186817">
    <property type="component" value="Unassembled WGS sequence"/>
</dbReference>
<accession>A0A1Q9EW00</accession>
<keyword evidence="5" id="KW-1185">Reference proteome</keyword>